<proteinExistence type="predicted"/>
<accession>A0A085N6H0</accession>
<dbReference type="Proteomes" id="UP000030758">
    <property type="component" value="Unassembled WGS sequence"/>
</dbReference>
<evidence type="ECO:0000313" key="1">
    <source>
        <dbReference type="EMBL" id="KFD65066.1"/>
    </source>
</evidence>
<name>A0A085N6H0_9BILA</name>
<gene>
    <name evidence="1" type="ORF">M514_03302</name>
</gene>
<reference evidence="1" key="1">
    <citation type="journal article" date="2014" name="Nat. Genet.">
        <title>Genome and transcriptome of the porcine whipworm Trichuris suis.</title>
        <authorList>
            <person name="Jex A.R."/>
            <person name="Nejsum P."/>
            <person name="Schwarz E.M."/>
            <person name="Hu L."/>
            <person name="Young N.D."/>
            <person name="Hall R.S."/>
            <person name="Korhonen P.K."/>
            <person name="Liao S."/>
            <person name="Thamsborg S."/>
            <person name="Xia J."/>
            <person name="Xu P."/>
            <person name="Wang S."/>
            <person name="Scheerlinck J.P."/>
            <person name="Hofmann A."/>
            <person name="Sternberg P.W."/>
            <person name="Wang J."/>
            <person name="Gasser R.B."/>
        </authorList>
    </citation>
    <scope>NUCLEOTIDE SEQUENCE [LARGE SCALE GENOMIC DNA]</scope>
    <source>
        <strain evidence="1">DCEP-RM93F</strain>
    </source>
</reference>
<dbReference type="AlphaFoldDB" id="A0A085N6H0"/>
<sequence>MTVIDHRAFSLLHTPIPDGCSRIRLEQEKVLRRKLENLHCNQTWDFRRSNRDRVIANQGLDKVVVNFSSTTLKSVEKSVLSKGLNFVPTPKTPPSLDITASTEMSLTKTEPGKAAEINGIISSSLLQLNRYEKPNLNRSERDMIKKLRTKKDLVITKADKGNVVVLLDKPHYVDKTLSLLNSATYMPIQSDPTLQTRTELRCLLQTFAEQSKEDTISSIRNRLYYVSNSVCPELYGLPKVHKKGVPLRPVVCGVNSVTL</sequence>
<organism evidence="1">
    <name type="scientific">Trichuris suis</name>
    <name type="common">pig whipworm</name>
    <dbReference type="NCBI Taxonomy" id="68888"/>
    <lineage>
        <taxon>Eukaryota</taxon>
        <taxon>Metazoa</taxon>
        <taxon>Ecdysozoa</taxon>
        <taxon>Nematoda</taxon>
        <taxon>Enoplea</taxon>
        <taxon>Dorylaimia</taxon>
        <taxon>Trichinellida</taxon>
        <taxon>Trichuridae</taxon>
        <taxon>Trichuris</taxon>
    </lineage>
</organism>
<protein>
    <submittedName>
        <fullName evidence="1">Uncharacterized protein</fullName>
    </submittedName>
</protein>
<dbReference type="EMBL" id="KL367545">
    <property type="protein sequence ID" value="KFD65066.1"/>
    <property type="molecule type" value="Genomic_DNA"/>
</dbReference>